<proteinExistence type="predicted"/>
<protein>
    <submittedName>
        <fullName evidence="1">Calcineurin-like metallo-phosphoesterase superfamily protein</fullName>
    </submittedName>
</protein>
<dbReference type="EMBL" id="CM000786">
    <property type="protein sequence ID" value="AQK43555.1"/>
    <property type="molecule type" value="Genomic_DNA"/>
</dbReference>
<evidence type="ECO:0000313" key="1">
    <source>
        <dbReference type="EMBL" id="AQK43555.1"/>
    </source>
</evidence>
<dbReference type="AlphaFoldDB" id="A0A1D6J6K8"/>
<reference evidence="1" key="1">
    <citation type="submission" date="2015-12" db="EMBL/GenBank/DDBJ databases">
        <title>Update maize B73 reference genome by single molecule sequencing technologies.</title>
        <authorList>
            <consortium name="Maize Genome Sequencing Project"/>
            <person name="Ware D."/>
        </authorList>
    </citation>
    <scope>NUCLEOTIDE SEQUENCE</scope>
    <source>
        <tissue evidence="1">Seedling</tissue>
    </source>
</reference>
<accession>A0A1D6J6K8</accession>
<gene>
    <name evidence="1" type="ORF">ZEAMMB73_Zm00001d025340</name>
</gene>
<sequence length="56" mass="6595">MASPMVPLVSHEISSSVWFLASFLNQYYLRFCTIVINQLQFAMEPIVRFTILLELW</sequence>
<name>A0A1D6J6K8_MAIZE</name>
<organism evidence="1">
    <name type="scientific">Zea mays</name>
    <name type="common">Maize</name>
    <dbReference type="NCBI Taxonomy" id="4577"/>
    <lineage>
        <taxon>Eukaryota</taxon>
        <taxon>Viridiplantae</taxon>
        <taxon>Streptophyta</taxon>
        <taxon>Embryophyta</taxon>
        <taxon>Tracheophyta</taxon>
        <taxon>Spermatophyta</taxon>
        <taxon>Magnoliopsida</taxon>
        <taxon>Liliopsida</taxon>
        <taxon>Poales</taxon>
        <taxon>Poaceae</taxon>
        <taxon>PACMAD clade</taxon>
        <taxon>Panicoideae</taxon>
        <taxon>Andropogonodae</taxon>
        <taxon>Andropogoneae</taxon>
        <taxon>Tripsacinae</taxon>
        <taxon>Zea</taxon>
    </lineage>
</organism>